<dbReference type="EMBL" id="BAAANN010000125">
    <property type="protein sequence ID" value="GAA1995978.1"/>
    <property type="molecule type" value="Genomic_DNA"/>
</dbReference>
<evidence type="ECO:0000256" key="1">
    <source>
        <dbReference type="ARBA" id="ARBA00002286"/>
    </source>
</evidence>
<evidence type="ECO:0000259" key="2">
    <source>
        <dbReference type="PROSITE" id="PS50994"/>
    </source>
</evidence>
<evidence type="ECO:0000313" key="4">
    <source>
        <dbReference type="Proteomes" id="UP001501116"/>
    </source>
</evidence>
<dbReference type="PROSITE" id="PS50994">
    <property type="entry name" value="INTEGRASE"/>
    <property type="match status" value="1"/>
</dbReference>
<dbReference type="InterPro" id="IPR025948">
    <property type="entry name" value="HTH-like_dom"/>
</dbReference>
<gene>
    <name evidence="3" type="ORF">GCM10009754_88420</name>
</gene>
<dbReference type="InterPro" id="IPR050900">
    <property type="entry name" value="Transposase_IS3/IS150/IS904"/>
</dbReference>
<proteinExistence type="predicted"/>
<dbReference type="Gene3D" id="3.30.420.10">
    <property type="entry name" value="Ribonuclease H-like superfamily/Ribonuclease H"/>
    <property type="match status" value="1"/>
</dbReference>
<dbReference type="InterPro" id="IPR048020">
    <property type="entry name" value="Transpos_IS3"/>
</dbReference>
<evidence type="ECO:0000313" key="3">
    <source>
        <dbReference type="EMBL" id="GAA1995978.1"/>
    </source>
</evidence>
<feature type="domain" description="Integrase catalytic" evidence="2">
    <location>
        <begin position="126"/>
        <end position="287"/>
    </location>
</feature>
<dbReference type="Proteomes" id="UP001501116">
    <property type="component" value="Unassembled WGS sequence"/>
</dbReference>
<comment type="caution">
    <text evidence="3">The sequence shown here is derived from an EMBL/GenBank/DDBJ whole genome shotgun (WGS) entry which is preliminary data.</text>
</comment>
<dbReference type="PANTHER" id="PTHR46889">
    <property type="entry name" value="TRANSPOSASE INSF FOR INSERTION SEQUENCE IS3B-RELATED"/>
    <property type="match status" value="1"/>
</dbReference>
<dbReference type="Pfam" id="PF13276">
    <property type="entry name" value="HTH_21"/>
    <property type="match status" value="1"/>
</dbReference>
<sequence length="294" mass="33099">MTHSYRFISEHRATFGVARLCRVLDVRRPGFYEWLAAAPARAEQAARDDQLAAEIVEVHAEHRGAYGRPRVTVELRRRGRRVNHKRVERIMRERGITGVTRRRRRSLTKQDTAVAPAPDLIGRDFTADAPGERFVGDITYLPTQEGWLYLATVIDLYSREVVGHAMAGHMRAELVCNAITLATGRGLSSADAVFHSDRGTQYTSAEFRGTLDAAGIRPSMGRVGSCYDNAVAESFFATLKTEIGTQVWASRDDARRAVFAYLGYYNHDRLHSTLDYRTPHETRISYRQDLALAA</sequence>
<dbReference type="PANTHER" id="PTHR46889:SF5">
    <property type="entry name" value="INTEGRASE PROTEIN"/>
    <property type="match status" value="1"/>
</dbReference>
<name>A0ABP5EDF2_9PSEU</name>
<dbReference type="Pfam" id="PF13333">
    <property type="entry name" value="rve_2"/>
    <property type="match status" value="1"/>
</dbReference>
<protein>
    <submittedName>
        <fullName evidence="3">IS3 family transposase</fullName>
    </submittedName>
</protein>
<dbReference type="NCBIfam" id="NF033516">
    <property type="entry name" value="transpos_IS3"/>
    <property type="match status" value="1"/>
</dbReference>
<dbReference type="SUPFAM" id="SSF53098">
    <property type="entry name" value="Ribonuclease H-like"/>
    <property type="match status" value="1"/>
</dbReference>
<keyword evidence="4" id="KW-1185">Reference proteome</keyword>
<dbReference type="InterPro" id="IPR001584">
    <property type="entry name" value="Integrase_cat-core"/>
</dbReference>
<dbReference type="RefSeq" id="WP_344432393.1">
    <property type="nucleotide sequence ID" value="NZ_BAAANN010000125.1"/>
</dbReference>
<dbReference type="Pfam" id="PF00665">
    <property type="entry name" value="rve"/>
    <property type="match status" value="1"/>
</dbReference>
<accession>A0ABP5EDF2</accession>
<dbReference type="InterPro" id="IPR012337">
    <property type="entry name" value="RNaseH-like_sf"/>
</dbReference>
<organism evidence="3 4">
    <name type="scientific">Amycolatopsis minnesotensis</name>
    <dbReference type="NCBI Taxonomy" id="337894"/>
    <lineage>
        <taxon>Bacteria</taxon>
        <taxon>Bacillati</taxon>
        <taxon>Actinomycetota</taxon>
        <taxon>Actinomycetes</taxon>
        <taxon>Pseudonocardiales</taxon>
        <taxon>Pseudonocardiaceae</taxon>
        <taxon>Amycolatopsis</taxon>
    </lineage>
</organism>
<comment type="function">
    <text evidence="1">Involved in the transposition of the insertion sequence.</text>
</comment>
<reference evidence="4" key="1">
    <citation type="journal article" date="2019" name="Int. J. Syst. Evol. Microbiol.">
        <title>The Global Catalogue of Microorganisms (GCM) 10K type strain sequencing project: providing services to taxonomists for standard genome sequencing and annotation.</title>
        <authorList>
            <consortium name="The Broad Institute Genomics Platform"/>
            <consortium name="The Broad Institute Genome Sequencing Center for Infectious Disease"/>
            <person name="Wu L."/>
            <person name="Ma J."/>
        </authorList>
    </citation>
    <scope>NUCLEOTIDE SEQUENCE [LARGE SCALE GENOMIC DNA]</scope>
    <source>
        <strain evidence="4">JCM 14545</strain>
    </source>
</reference>
<dbReference type="InterPro" id="IPR036397">
    <property type="entry name" value="RNaseH_sf"/>
</dbReference>